<dbReference type="EMBL" id="LGRX02002925">
    <property type="protein sequence ID" value="KAK3283285.1"/>
    <property type="molecule type" value="Genomic_DNA"/>
</dbReference>
<keyword evidence="2" id="KW-1185">Reference proteome</keyword>
<evidence type="ECO:0000313" key="1">
    <source>
        <dbReference type="EMBL" id="KAK3283285.1"/>
    </source>
</evidence>
<gene>
    <name evidence="1" type="ORF">CYMTET_9005</name>
</gene>
<dbReference type="Proteomes" id="UP001190700">
    <property type="component" value="Unassembled WGS sequence"/>
</dbReference>
<reference evidence="1 2" key="1">
    <citation type="journal article" date="2015" name="Genome Biol. Evol.">
        <title>Comparative Genomics of a Bacterivorous Green Alga Reveals Evolutionary Causalities and Consequences of Phago-Mixotrophic Mode of Nutrition.</title>
        <authorList>
            <person name="Burns J.A."/>
            <person name="Paasch A."/>
            <person name="Narechania A."/>
            <person name="Kim E."/>
        </authorList>
    </citation>
    <scope>NUCLEOTIDE SEQUENCE [LARGE SCALE GENOMIC DNA]</scope>
    <source>
        <strain evidence="1 2">PLY_AMNH</strain>
    </source>
</reference>
<evidence type="ECO:0000313" key="2">
    <source>
        <dbReference type="Proteomes" id="UP001190700"/>
    </source>
</evidence>
<sequence length="132" mass="15218">MRAMLIWFGFANRRLKSFEKDEEARAKSLENESNACAVQDMGTIVDIVFSCLRIVASLVRRPFCKANYLKSLSDDRVDMVHNSRTSKMELVERLYEHRDFLVHIFNLPADTIVPAATREQDPMDTACEVCKE</sequence>
<protein>
    <submittedName>
        <fullName evidence="1">Uncharacterized protein</fullName>
    </submittedName>
</protein>
<proteinExistence type="predicted"/>
<organism evidence="1 2">
    <name type="scientific">Cymbomonas tetramitiformis</name>
    <dbReference type="NCBI Taxonomy" id="36881"/>
    <lineage>
        <taxon>Eukaryota</taxon>
        <taxon>Viridiplantae</taxon>
        <taxon>Chlorophyta</taxon>
        <taxon>Pyramimonadophyceae</taxon>
        <taxon>Pyramimonadales</taxon>
        <taxon>Pyramimonadaceae</taxon>
        <taxon>Cymbomonas</taxon>
    </lineage>
</organism>
<name>A0AAE0GRX2_9CHLO</name>
<dbReference type="AlphaFoldDB" id="A0AAE0GRX2"/>
<accession>A0AAE0GRX2</accession>
<comment type="caution">
    <text evidence="1">The sequence shown here is derived from an EMBL/GenBank/DDBJ whole genome shotgun (WGS) entry which is preliminary data.</text>
</comment>